<sequence>MGGNGKHRWKISIYRSSSSSKVEKKDPPSEFICPISGSLMFDPVVVSSGQTFERTSVQVCQDLGFAPPVTADGSKPDFTIAIPNSALKSTILKWCDKSGTQHPTAPDYGSVENAVRAMKGDEVSESIGVSESELLKGVAEKPDVMFSHAATELNHRAAHFYSSSSEESVIANVAAVPPTPLLPFTTRPLCFSSSLLSTSSSSSELASDEFATPNPNSTSEDEEFVTKLKSPDVYEQEQALIALRKLTRTTEEARVSLCTPRLLTVIRPLLVSRYAAVQTNAVACIVNISLEKVNKVKIVRSGIVPPLIDVMKGGYPESQENAAGAIFSLALEDENKVAIGVLGALQPLLHALRSESERSRHDSALALYHLSLVQGNRVKLVKLGAVSTLLTMVGGELAGRVMLVLCNLAACVEGRSAMLDANAVEILVGMLRRGEVYSESTRENIVAALYSLSHGSLRFKGLAREAGLAEVLRVVEESGSERAREKAGKMLVAMRGRDEAAAAAVEGVLLEGGGSFKGLVREVEESGSERAREKAGKMQVAMRGRDEAAAAAAAEGVLLEGGVSRYRVGRHAGGVNSTEF</sequence>
<protein>
    <submittedName>
        <fullName evidence="1">Uncharacterized protein</fullName>
    </submittedName>
</protein>
<accession>A0ACB7YXP5</accession>
<evidence type="ECO:0000313" key="1">
    <source>
        <dbReference type="EMBL" id="KAH7858360.1"/>
    </source>
</evidence>
<keyword evidence="2" id="KW-1185">Reference proteome</keyword>
<evidence type="ECO:0000313" key="2">
    <source>
        <dbReference type="Proteomes" id="UP000828048"/>
    </source>
</evidence>
<dbReference type="Proteomes" id="UP000828048">
    <property type="component" value="Chromosome 3"/>
</dbReference>
<name>A0ACB7YXP5_9ERIC</name>
<organism evidence="1 2">
    <name type="scientific">Vaccinium darrowii</name>
    <dbReference type="NCBI Taxonomy" id="229202"/>
    <lineage>
        <taxon>Eukaryota</taxon>
        <taxon>Viridiplantae</taxon>
        <taxon>Streptophyta</taxon>
        <taxon>Embryophyta</taxon>
        <taxon>Tracheophyta</taxon>
        <taxon>Spermatophyta</taxon>
        <taxon>Magnoliopsida</taxon>
        <taxon>eudicotyledons</taxon>
        <taxon>Gunneridae</taxon>
        <taxon>Pentapetalae</taxon>
        <taxon>asterids</taxon>
        <taxon>Ericales</taxon>
        <taxon>Ericaceae</taxon>
        <taxon>Vaccinioideae</taxon>
        <taxon>Vaccinieae</taxon>
        <taxon>Vaccinium</taxon>
    </lineage>
</organism>
<proteinExistence type="predicted"/>
<dbReference type="EMBL" id="CM037153">
    <property type="protein sequence ID" value="KAH7858360.1"/>
    <property type="molecule type" value="Genomic_DNA"/>
</dbReference>
<comment type="caution">
    <text evidence="1">The sequence shown here is derived from an EMBL/GenBank/DDBJ whole genome shotgun (WGS) entry which is preliminary data.</text>
</comment>
<gene>
    <name evidence="1" type="ORF">Vadar_022918</name>
</gene>
<reference evidence="1 2" key="1">
    <citation type="journal article" date="2021" name="Hortic Res">
        <title>High-quality reference genome and annotation aids understanding of berry development for evergreen blueberry (Vaccinium darrowii).</title>
        <authorList>
            <person name="Yu J."/>
            <person name="Hulse-Kemp A.M."/>
            <person name="Babiker E."/>
            <person name="Staton M."/>
        </authorList>
    </citation>
    <scope>NUCLEOTIDE SEQUENCE [LARGE SCALE GENOMIC DNA]</scope>
    <source>
        <strain evidence="2">cv. NJ 8807/NJ 8810</strain>
        <tissue evidence="1">Young leaf</tissue>
    </source>
</reference>